<evidence type="ECO:0000259" key="6">
    <source>
        <dbReference type="Pfam" id="PF00149"/>
    </source>
</evidence>
<feature type="domain" description="Calcineurin-like phosphoesterase" evidence="6">
    <location>
        <begin position="169"/>
        <end position="335"/>
    </location>
</feature>
<proteinExistence type="inferred from homology"/>
<dbReference type="PANTHER" id="PTHR31302:SF31">
    <property type="entry name" value="PHOSPHODIESTERASE YAEI"/>
    <property type="match status" value="1"/>
</dbReference>
<evidence type="ECO:0000256" key="4">
    <source>
        <dbReference type="ARBA" id="ARBA00061089"/>
    </source>
</evidence>
<dbReference type="Gene3D" id="3.60.21.10">
    <property type="match status" value="1"/>
</dbReference>
<dbReference type="InterPro" id="IPR029052">
    <property type="entry name" value="Metallo-depent_PP-like"/>
</dbReference>
<reference evidence="7 8" key="1">
    <citation type="journal article" date="2017" name="Infect. Genet. Evol.">
        <title>The new phylogeny of the genus Mycobacterium: The old and the news.</title>
        <authorList>
            <person name="Tortoli E."/>
            <person name="Fedrizzi T."/>
            <person name="Meehan C.J."/>
            <person name="Trovato A."/>
            <person name="Grottola A."/>
            <person name="Giacobazzi E."/>
            <person name="Serpini G.F."/>
            <person name="Tagliazucchi S."/>
            <person name="Fabio A."/>
            <person name="Bettua C."/>
            <person name="Bertorelli R."/>
            <person name="Frascaro F."/>
            <person name="De Sanctis V."/>
            <person name="Pecorari M."/>
            <person name="Jousson O."/>
            <person name="Segata N."/>
            <person name="Cirillo D.M."/>
        </authorList>
    </citation>
    <scope>NUCLEOTIDE SEQUENCE [LARGE SCALE GENOMIC DNA]</scope>
    <source>
        <strain evidence="7 8">CIP1034565</strain>
    </source>
</reference>
<name>A0A2G5PDH5_9MYCO</name>
<dbReference type="EMBL" id="PDCN02000005">
    <property type="protein sequence ID" value="PIB76367.1"/>
    <property type="molecule type" value="Genomic_DNA"/>
</dbReference>
<keyword evidence="5" id="KW-0472">Membrane</keyword>
<dbReference type="Proteomes" id="UP000230551">
    <property type="component" value="Unassembled WGS sequence"/>
</dbReference>
<feature type="transmembrane region" description="Helical" evidence="5">
    <location>
        <begin position="34"/>
        <end position="62"/>
    </location>
</feature>
<accession>A0A2G5PDH5</accession>
<comment type="similarity">
    <text evidence="4">Belongs to the metallophosphoesterase superfamily.</text>
</comment>
<sequence length="391" mass="42058">MFIVMLTAALALMHFYLWRRLIRGTSTPGWTRRALTLAFLVPTAALVVTIGSRVATVLSWAFGEDGLAWVERVGYIWLGLVFYLTLTLLVTEPVRWALRGWARRPVDGAAPAGASGGRRLLVNRATAAVAAVVSVAVVGVGISTAMGPPNLLTVPIRLQGLNPAFDGYRIAMVNDVHLGVFSNRAQTERIVAMVNDTDPDLVVIVGDLVDDTVGHLAPAAEPLRNLRSADGVYFVTGNHEYYVDDTPEWIDELSQLGVRTLANANTTIRRGDASFNLAGVTDIVGERLSQPPDFDRAMEGADDSVPTVLLAHQPVQVREAAEHGVDLQLSGHTHGGQMWPFHYAVLSQQPALAGLSTIDGVQLYISRGAGFWGPPVRVGAPPDVSLLVLQP</sequence>
<dbReference type="PANTHER" id="PTHR31302">
    <property type="entry name" value="TRANSMEMBRANE PROTEIN WITH METALLOPHOSPHOESTERASE DOMAIN-RELATED"/>
    <property type="match status" value="1"/>
</dbReference>
<dbReference type="GO" id="GO:0008758">
    <property type="term" value="F:UDP-2,3-diacylglucosamine hydrolase activity"/>
    <property type="evidence" value="ECO:0007669"/>
    <property type="project" value="TreeGrafter"/>
</dbReference>
<dbReference type="RefSeq" id="WP_090586547.1">
    <property type="nucleotide sequence ID" value="NZ_CP104302.1"/>
</dbReference>
<feature type="transmembrane region" description="Helical" evidence="5">
    <location>
        <begin position="6"/>
        <end position="22"/>
    </location>
</feature>
<keyword evidence="8" id="KW-1185">Reference proteome</keyword>
<gene>
    <name evidence="7" type="ORF">CQY22_006560</name>
</gene>
<evidence type="ECO:0000256" key="5">
    <source>
        <dbReference type="SAM" id="Phobius"/>
    </source>
</evidence>
<organism evidence="7 8">
    <name type="scientific">Mycolicibacterium brumae</name>
    <dbReference type="NCBI Taxonomy" id="85968"/>
    <lineage>
        <taxon>Bacteria</taxon>
        <taxon>Bacillati</taxon>
        <taxon>Actinomycetota</taxon>
        <taxon>Actinomycetes</taxon>
        <taxon>Mycobacteriales</taxon>
        <taxon>Mycobacteriaceae</taxon>
        <taxon>Mycolicibacterium</taxon>
    </lineage>
</organism>
<protein>
    <submittedName>
        <fullName evidence="7">Metallophosphoesterase</fullName>
    </submittedName>
</protein>
<dbReference type="STRING" id="85968.GCA_900073015_00862"/>
<evidence type="ECO:0000313" key="8">
    <source>
        <dbReference type="Proteomes" id="UP000230551"/>
    </source>
</evidence>
<feature type="transmembrane region" description="Helical" evidence="5">
    <location>
        <begin position="125"/>
        <end position="146"/>
    </location>
</feature>
<dbReference type="CDD" id="cd07385">
    <property type="entry name" value="MPP_YkuE_C"/>
    <property type="match status" value="1"/>
</dbReference>
<feature type="transmembrane region" description="Helical" evidence="5">
    <location>
        <begin position="74"/>
        <end position="94"/>
    </location>
</feature>
<keyword evidence="3" id="KW-0378">Hydrolase</keyword>
<dbReference type="GO" id="GO:0016020">
    <property type="term" value="C:membrane"/>
    <property type="evidence" value="ECO:0007669"/>
    <property type="project" value="GOC"/>
</dbReference>
<keyword evidence="2" id="KW-0479">Metal-binding</keyword>
<keyword evidence="5" id="KW-0812">Transmembrane</keyword>
<dbReference type="Pfam" id="PF00149">
    <property type="entry name" value="Metallophos"/>
    <property type="match status" value="1"/>
</dbReference>
<dbReference type="SUPFAM" id="SSF56300">
    <property type="entry name" value="Metallo-dependent phosphatases"/>
    <property type="match status" value="1"/>
</dbReference>
<dbReference type="GO" id="GO:0009245">
    <property type="term" value="P:lipid A biosynthetic process"/>
    <property type="evidence" value="ECO:0007669"/>
    <property type="project" value="TreeGrafter"/>
</dbReference>
<dbReference type="AlphaFoldDB" id="A0A2G5PDH5"/>
<dbReference type="OrthoDB" id="9780884at2"/>
<evidence type="ECO:0000256" key="2">
    <source>
        <dbReference type="ARBA" id="ARBA00022723"/>
    </source>
</evidence>
<evidence type="ECO:0000256" key="1">
    <source>
        <dbReference type="ARBA" id="ARBA00001968"/>
    </source>
</evidence>
<evidence type="ECO:0000313" key="7">
    <source>
        <dbReference type="EMBL" id="PIB76367.1"/>
    </source>
</evidence>
<dbReference type="GO" id="GO:0046872">
    <property type="term" value="F:metal ion binding"/>
    <property type="evidence" value="ECO:0007669"/>
    <property type="project" value="UniProtKB-KW"/>
</dbReference>
<comment type="caution">
    <text evidence="7">The sequence shown here is derived from an EMBL/GenBank/DDBJ whole genome shotgun (WGS) entry which is preliminary data.</text>
</comment>
<dbReference type="InterPro" id="IPR051158">
    <property type="entry name" value="Metallophosphoesterase_sf"/>
</dbReference>
<dbReference type="InterPro" id="IPR004843">
    <property type="entry name" value="Calcineurin-like_PHP"/>
</dbReference>
<evidence type="ECO:0000256" key="3">
    <source>
        <dbReference type="ARBA" id="ARBA00022801"/>
    </source>
</evidence>
<comment type="cofactor">
    <cofactor evidence="1">
        <name>a divalent metal cation</name>
        <dbReference type="ChEBI" id="CHEBI:60240"/>
    </cofactor>
</comment>
<keyword evidence="5" id="KW-1133">Transmembrane helix</keyword>
<dbReference type="FunFam" id="3.60.21.10:FF:000028">
    <property type="entry name" value="Putative metallophosphoesterase"/>
    <property type="match status" value="1"/>
</dbReference>